<dbReference type="Proteomes" id="UP001342314">
    <property type="component" value="Unassembled WGS sequence"/>
</dbReference>
<keyword evidence="3" id="KW-1185">Reference proteome</keyword>
<evidence type="ECO:0000313" key="2">
    <source>
        <dbReference type="EMBL" id="GJN89040.1"/>
    </source>
</evidence>
<organism evidence="2 3">
    <name type="scientific">Rhodotorula paludigena</name>
    <dbReference type="NCBI Taxonomy" id="86838"/>
    <lineage>
        <taxon>Eukaryota</taxon>
        <taxon>Fungi</taxon>
        <taxon>Dikarya</taxon>
        <taxon>Basidiomycota</taxon>
        <taxon>Pucciniomycotina</taxon>
        <taxon>Microbotryomycetes</taxon>
        <taxon>Sporidiobolales</taxon>
        <taxon>Sporidiobolaceae</taxon>
        <taxon>Rhodotorula</taxon>
    </lineage>
</organism>
<gene>
    <name evidence="2" type="ORF">Rhopal_002014-T1</name>
</gene>
<sequence>MQSLAHSAARTLRSSLRPCACRIPAPTPSFSPLRSLSSTARPSLQLAPSPLQRALQAAPRPAFAASTPASAPQPQAQQVRGFKMSVIPRRMRKKASPNARNGGAGKTARKHGAKAAKRRRMRIKKIN</sequence>
<name>A0AAV5GHU1_9BASI</name>
<evidence type="ECO:0000313" key="3">
    <source>
        <dbReference type="Proteomes" id="UP001342314"/>
    </source>
</evidence>
<comment type="caution">
    <text evidence="2">The sequence shown here is derived from an EMBL/GenBank/DDBJ whole genome shotgun (WGS) entry which is preliminary data.</text>
</comment>
<feature type="region of interest" description="Disordered" evidence="1">
    <location>
        <begin position="1"/>
        <end position="127"/>
    </location>
</feature>
<feature type="compositionally biased region" description="Basic residues" evidence="1">
    <location>
        <begin position="107"/>
        <end position="127"/>
    </location>
</feature>
<dbReference type="EMBL" id="BQKY01000004">
    <property type="protein sequence ID" value="GJN89040.1"/>
    <property type="molecule type" value="Genomic_DNA"/>
</dbReference>
<reference evidence="2 3" key="1">
    <citation type="submission" date="2021-12" db="EMBL/GenBank/DDBJ databases">
        <title>High titer production of polyol ester of fatty acids by Rhodotorula paludigena BS15 towards product separation-free biomass refinery.</title>
        <authorList>
            <person name="Mano J."/>
            <person name="Ono H."/>
            <person name="Tanaka T."/>
            <person name="Naito K."/>
            <person name="Sushida H."/>
            <person name="Ike M."/>
            <person name="Tokuyasu K."/>
            <person name="Kitaoka M."/>
        </authorList>
    </citation>
    <scope>NUCLEOTIDE SEQUENCE [LARGE SCALE GENOMIC DNA]</scope>
    <source>
        <strain evidence="2 3">BS15</strain>
    </source>
</reference>
<feature type="compositionally biased region" description="Low complexity" evidence="1">
    <location>
        <begin position="50"/>
        <end position="78"/>
    </location>
</feature>
<feature type="compositionally biased region" description="Polar residues" evidence="1">
    <location>
        <begin position="28"/>
        <end position="42"/>
    </location>
</feature>
<proteinExistence type="predicted"/>
<evidence type="ECO:0000256" key="1">
    <source>
        <dbReference type="SAM" id="MobiDB-lite"/>
    </source>
</evidence>
<protein>
    <submittedName>
        <fullName evidence="2">Uncharacterized protein</fullName>
    </submittedName>
</protein>
<dbReference type="AlphaFoldDB" id="A0AAV5GHU1"/>
<accession>A0AAV5GHU1</accession>